<dbReference type="EMBL" id="FNQP01000018">
    <property type="protein sequence ID" value="SEA91304.1"/>
    <property type="molecule type" value="Genomic_DNA"/>
</dbReference>
<dbReference type="SUPFAM" id="SSF52540">
    <property type="entry name" value="P-loop containing nucleoside triphosphate hydrolases"/>
    <property type="match status" value="1"/>
</dbReference>
<name>A0A1H4F1Z3_9GAMM</name>
<keyword evidence="2" id="KW-1185">Reference proteome</keyword>
<proteinExistence type="predicted"/>
<accession>A0A1H4F1Z3</accession>
<sequence length="535" mass="60835">MIGEFITFSRHKQANKRDICLQNDTKGFVGRTYEVYLLSQAWEDESKGVFLLDAPDGTGKTSLLQTWLSQLEAANWVSADNVYAWSFPDTTDDMDLPTLAEEFVEHALPWFARNLQLPKAPLERITLLAKLIQRQRTLLVLDNFPTLSFDVDEETLASPTPSLAFLINSLAAYNRGLCVLATRQAIPACELFQQNIAQYTLPSLNPDEGEELLRQRGVMLMPTTLRKFAHDFSGHALTLDLLSSYLTNGGNMEDIHAILAWRNKDRGNLQTRAVLGLIEQWLWKTPELLLLYLITLLDRPVTQKELFLLLHSQRQAWFQRWLKPNETLQALLPLSKLSMREFSKVQRRLYQLHLITSAPDTGALDVHSLLRTYFRERVRTRFPGIPARLQGLLEKCTQTLVTILPPEAPALGNERQARYCWLGYSDMQTAINATRALGVKLEKSALQKHWYRAAIIANHLCENHLVLGNLSAAMYCARRGVAYAELSHDKPSLLQNTKLLTRLLRLTGNTREATFLLQRTRETCGLGTATKRLNA</sequence>
<evidence type="ECO:0008006" key="3">
    <source>
        <dbReference type="Google" id="ProtNLM"/>
    </source>
</evidence>
<evidence type="ECO:0000313" key="2">
    <source>
        <dbReference type="Proteomes" id="UP000199397"/>
    </source>
</evidence>
<dbReference type="InterPro" id="IPR027417">
    <property type="entry name" value="P-loop_NTPase"/>
</dbReference>
<protein>
    <recommendedName>
        <fullName evidence="3">AAA ATPase domain-containing protein</fullName>
    </recommendedName>
</protein>
<dbReference type="AlphaFoldDB" id="A0A1H4F1Z3"/>
<evidence type="ECO:0000313" key="1">
    <source>
        <dbReference type="EMBL" id="SEA91304.1"/>
    </source>
</evidence>
<gene>
    <name evidence="1" type="ORF">SAMN05660964_02801</name>
</gene>
<reference evidence="1 2" key="1">
    <citation type="submission" date="2016-10" db="EMBL/GenBank/DDBJ databases">
        <authorList>
            <person name="de Groot N.N."/>
        </authorList>
    </citation>
    <scope>NUCLEOTIDE SEQUENCE [LARGE SCALE GENOMIC DNA]</scope>
    <source>
        <strain evidence="1 2">DSM 21228</strain>
    </source>
</reference>
<organism evidence="1 2">
    <name type="scientific">Thiothrix caldifontis</name>
    <dbReference type="NCBI Taxonomy" id="525918"/>
    <lineage>
        <taxon>Bacteria</taxon>
        <taxon>Pseudomonadati</taxon>
        <taxon>Pseudomonadota</taxon>
        <taxon>Gammaproteobacteria</taxon>
        <taxon>Thiotrichales</taxon>
        <taxon>Thiotrichaceae</taxon>
        <taxon>Thiothrix</taxon>
    </lineage>
</organism>
<dbReference type="Gene3D" id="3.40.50.300">
    <property type="entry name" value="P-loop containing nucleotide triphosphate hydrolases"/>
    <property type="match status" value="1"/>
</dbReference>
<dbReference type="Proteomes" id="UP000199397">
    <property type="component" value="Unassembled WGS sequence"/>
</dbReference>
<dbReference type="STRING" id="525918.SAMN05660964_02801"/>